<dbReference type="GO" id="GO:0005506">
    <property type="term" value="F:iron ion binding"/>
    <property type="evidence" value="ECO:0007669"/>
    <property type="project" value="InterPro"/>
</dbReference>
<evidence type="ECO:0000256" key="6">
    <source>
        <dbReference type="ARBA" id="ARBA00023004"/>
    </source>
</evidence>
<dbReference type="Proteomes" id="UP000623467">
    <property type="component" value="Unassembled WGS sequence"/>
</dbReference>
<protein>
    <submittedName>
        <fullName evidence="8">Cytochrome P450</fullName>
    </submittedName>
</protein>
<dbReference type="GO" id="GO:0016705">
    <property type="term" value="F:oxidoreductase activity, acting on paired donors, with incorporation or reduction of molecular oxygen"/>
    <property type="evidence" value="ECO:0007669"/>
    <property type="project" value="InterPro"/>
</dbReference>
<dbReference type="GO" id="GO:0004497">
    <property type="term" value="F:monooxygenase activity"/>
    <property type="evidence" value="ECO:0007669"/>
    <property type="project" value="UniProtKB-KW"/>
</dbReference>
<keyword evidence="4" id="KW-0479">Metal-binding</keyword>
<evidence type="ECO:0000313" key="8">
    <source>
        <dbReference type="EMBL" id="KAF7377007.1"/>
    </source>
</evidence>
<dbReference type="Pfam" id="PF00067">
    <property type="entry name" value="p450"/>
    <property type="match status" value="1"/>
</dbReference>
<comment type="similarity">
    <text evidence="2">Belongs to the cytochrome P450 family.</text>
</comment>
<name>A0A8H7DKR5_9AGAR</name>
<evidence type="ECO:0000256" key="2">
    <source>
        <dbReference type="ARBA" id="ARBA00010617"/>
    </source>
</evidence>
<evidence type="ECO:0000256" key="4">
    <source>
        <dbReference type="ARBA" id="ARBA00022723"/>
    </source>
</evidence>
<dbReference type="EMBL" id="JACAZH010000001">
    <property type="protein sequence ID" value="KAF7377007.1"/>
    <property type="molecule type" value="Genomic_DNA"/>
</dbReference>
<evidence type="ECO:0000313" key="9">
    <source>
        <dbReference type="Proteomes" id="UP000623467"/>
    </source>
</evidence>
<dbReference type="OrthoDB" id="2789670at2759"/>
<comment type="cofactor">
    <cofactor evidence="1">
        <name>heme</name>
        <dbReference type="ChEBI" id="CHEBI:30413"/>
    </cofactor>
</comment>
<dbReference type="PANTHER" id="PTHR46300:SF7">
    <property type="entry name" value="P450, PUTATIVE (EUROFUNG)-RELATED"/>
    <property type="match status" value="1"/>
</dbReference>
<dbReference type="Gene3D" id="1.10.630.10">
    <property type="entry name" value="Cytochrome P450"/>
    <property type="match status" value="1"/>
</dbReference>
<evidence type="ECO:0000256" key="3">
    <source>
        <dbReference type="ARBA" id="ARBA00022617"/>
    </source>
</evidence>
<dbReference type="InterPro" id="IPR001128">
    <property type="entry name" value="Cyt_P450"/>
</dbReference>
<dbReference type="InterPro" id="IPR050364">
    <property type="entry name" value="Cytochrome_P450_fung"/>
</dbReference>
<keyword evidence="5" id="KW-0560">Oxidoreductase</keyword>
<dbReference type="SUPFAM" id="SSF48264">
    <property type="entry name" value="Cytochrome P450"/>
    <property type="match status" value="1"/>
</dbReference>
<proteinExistence type="inferred from homology"/>
<organism evidence="8 9">
    <name type="scientific">Mycena sanguinolenta</name>
    <dbReference type="NCBI Taxonomy" id="230812"/>
    <lineage>
        <taxon>Eukaryota</taxon>
        <taxon>Fungi</taxon>
        <taxon>Dikarya</taxon>
        <taxon>Basidiomycota</taxon>
        <taxon>Agaricomycotina</taxon>
        <taxon>Agaricomycetes</taxon>
        <taxon>Agaricomycetidae</taxon>
        <taxon>Agaricales</taxon>
        <taxon>Marasmiineae</taxon>
        <taxon>Mycenaceae</taxon>
        <taxon>Mycena</taxon>
    </lineage>
</organism>
<dbReference type="InterPro" id="IPR036396">
    <property type="entry name" value="Cyt_P450_sf"/>
</dbReference>
<gene>
    <name evidence="8" type="ORF">MSAN_00118700</name>
</gene>
<keyword evidence="7" id="KW-0503">Monooxygenase</keyword>
<keyword evidence="6" id="KW-0408">Iron</keyword>
<dbReference type="GO" id="GO:0020037">
    <property type="term" value="F:heme binding"/>
    <property type="evidence" value="ECO:0007669"/>
    <property type="project" value="InterPro"/>
</dbReference>
<sequence length="160" mass="17158">MGVVSLALSPSMWIFNPISTLNAIPRWLGGAAVTAQIQKWRYATLSPANGTAKSSFTANLLRESATSSDNSTVNEGLIRDTAAIALGAAYDTTLAAGEVFILMMALNEGVQRTAQAEIDSVVGSDRLPDFIDRERLPYITAVMKEVLRFHPPAPTGESFL</sequence>
<dbReference type="AlphaFoldDB" id="A0A8H7DKR5"/>
<comment type="caution">
    <text evidence="8">The sequence shown here is derived from an EMBL/GenBank/DDBJ whole genome shotgun (WGS) entry which is preliminary data.</text>
</comment>
<evidence type="ECO:0000256" key="5">
    <source>
        <dbReference type="ARBA" id="ARBA00023002"/>
    </source>
</evidence>
<evidence type="ECO:0000256" key="1">
    <source>
        <dbReference type="ARBA" id="ARBA00001971"/>
    </source>
</evidence>
<keyword evidence="3" id="KW-0349">Heme</keyword>
<keyword evidence="9" id="KW-1185">Reference proteome</keyword>
<dbReference type="PANTHER" id="PTHR46300">
    <property type="entry name" value="P450, PUTATIVE (EUROFUNG)-RELATED-RELATED"/>
    <property type="match status" value="1"/>
</dbReference>
<reference evidence="8" key="1">
    <citation type="submission" date="2020-05" db="EMBL/GenBank/DDBJ databases">
        <title>Mycena genomes resolve the evolution of fungal bioluminescence.</title>
        <authorList>
            <person name="Tsai I.J."/>
        </authorList>
    </citation>
    <scope>NUCLEOTIDE SEQUENCE</scope>
    <source>
        <strain evidence="8">160909Yilan</strain>
    </source>
</reference>
<accession>A0A8H7DKR5</accession>
<evidence type="ECO:0000256" key="7">
    <source>
        <dbReference type="ARBA" id="ARBA00023033"/>
    </source>
</evidence>